<evidence type="ECO:0000256" key="2">
    <source>
        <dbReference type="SAM" id="MobiDB-lite"/>
    </source>
</evidence>
<dbReference type="EMBL" id="CP144063">
    <property type="protein sequence ID" value="WWD22421.1"/>
    <property type="molecule type" value="Genomic_DNA"/>
</dbReference>
<feature type="compositionally biased region" description="Low complexity" evidence="2">
    <location>
        <begin position="21"/>
        <end position="58"/>
    </location>
</feature>
<keyword evidence="3" id="KW-0472">Membrane</keyword>
<feature type="compositionally biased region" description="Polar residues" evidence="2">
    <location>
        <begin position="1"/>
        <end position="10"/>
    </location>
</feature>
<reference evidence="4" key="2">
    <citation type="submission" date="2024-01" db="EMBL/GenBank/DDBJ databases">
        <title>Comparative genomics of Cryptococcus and Kwoniella reveals pathogenesis evolution and contrasting modes of karyotype evolution via chromosome fusion or intercentromeric recombination.</title>
        <authorList>
            <person name="Coelho M.A."/>
            <person name="David-Palma M."/>
            <person name="Shea T."/>
            <person name="Bowers K."/>
            <person name="McGinley-Smith S."/>
            <person name="Mohammad A.W."/>
            <person name="Gnirke A."/>
            <person name="Yurkov A.M."/>
            <person name="Nowrousian M."/>
            <person name="Sun S."/>
            <person name="Cuomo C.A."/>
            <person name="Heitman J."/>
        </authorList>
    </citation>
    <scope>NUCLEOTIDE SEQUENCE</scope>
    <source>
        <strain evidence="4">CBS 12478</strain>
    </source>
</reference>
<feature type="compositionally biased region" description="Polar residues" evidence="2">
    <location>
        <begin position="481"/>
        <end position="490"/>
    </location>
</feature>
<proteinExistence type="predicted"/>
<accession>A0AAJ8N136</accession>
<keyword evidence="5" id="KW-1185">Reference proteome</keyword>
<sequence length="682" mass="73526">MLTRSQTTPSLCPISPFKDYLPISSLPSPTMSPTSIHPSASPSTPITSPSKSKSNTPNYHPYLIHTTSSSILTRSNSSPAQPLSAINGGHRSSRSMSSLNYVLEGGSGGGGPSNQTGGKSEEQKLREKEDRRRSMDSPSRIRPGVKRSGTLPDFLVREKGRDKGKKELELPLNPKQWTPSELAQYLASTLRTGGPDGTGQTLPAPLVKDIESWVLAQRVSGREFMRGSADGWGNTTRPPPFLPLLQSIARKLRRNSLQGRHDSHAFPLNTTSTADPDGSFGAGSVLMEEDEMASDDEDAQLPTGVKKMIIALDARSSASETDTSASGDDEVMEGLKAQLTGESVGERWKKWEEKASRVRKVSDVSSNGSMADVESSPRMEKRTLRHSSEERSDEEEDDAKGGTIKAPPVAAPVLTTPSLDGLTPPPPYTSYFPDQSPAPAAELSGHVTPRRPKEQDSFSVTPTPEHRTYHSTSGLGILTPSPESTPSKARSTVADGATGSPHMSNMAQHVSSGSKPYATLGRASSSVTHEDGPSYPTVRSIALSAYDDEEDEEGSMPVGSAATGTKAWQDQELEGSRWTTARRVTLRPSKVQNVFERERNEEGVEEKMEKLMERIKELESRLESVSTIPVPTATPSNAVEAVEDKKVATNVVREVSILDLLGFGAGVGVGAVMVRVFFRRAR</sequence>
<evidence type="ECO:0000256" key="1">
    <source>
        <dbReference type="SAM" id="Coils"/>
    </source>
</evidence>
<dbReference type="RefSeq" id="XP_065823996.1">
    <property type="nucleotide sequence ID" value="XM_065967924.1"/>
</dbReference>
<gene>
    <name evidence="4" type="ORF">CI109_106912</name>
</gene>
<feature type="compositionally biased region" description="Basic and acidic residues" evidence="2">
    <location>
        <begin position="375"/>
        <end position="390"/>
    </location>
</feature>
<dbReference type="GeneID" id="43586134"/>
<evidence type="ECO:0000313" key="5">
    <source>
        <dbReference type="Proteomes" id="UP000322225"/>
    </source>
</evidence>
<keyword evidence="3" id="KW-1133">Transmembrane helix</keyword>
<keyword evidence="3" id="KW-0812">Transmembrane</keyword>
<feature type="compositionally biased region" description="Basic and acidic residues" evidence="2">
    <location>
        <begin position="155"/>
        <end position="169"/>
    </location>
</feature>
<feature type="region of interest" description="Disordered" evidence="2">
    <location>
        <begin position="353"/>
        <end position="571"/>
    </location>
</feature>
<organism evidence="4 5">
    <name type="scientific">Kwoniella shandongensis</name>
    <dbReference type="NCBI Taxonomy" id="1734106"/>
    <lineage>
        <taxon>Eukaryota</taxon>
        <taxon>Fungi</taxon>
        <taxon>Dikarya</taxon>
        <taxon>Basidiomycota</taxon>
        <taxon>Agaricomycotina</taxon>
        <taxon>Tremellomycetes</taxon>
        <taxon>Tremellales</taxon>
        <taxon>Cryptococcaceae</taxon>
        <taxon>Kwoniella</taxon>
    </lineage>
</organism>
<feature type="transmembrane region" description="Helical" evidence="3">
    <location>
        <begin position="660"/>
        <end position="678"/>
    </location>
</feature>
<feature type="coiled-coil region" evidence="1">
    <location>
        <begin position="601"/>
        <end position="628"/>
    </location>
</feature>
<feature type="compositionally biased region" description="Basic and acidic residues" evidence="2">
    <location>
        <begin position="353"/>
        <end position="362"/>
    </location>
</feature>
<dbReference type="Proteomes" id="UP000322225">
    <property type="component" value="Chromosome 13"/>
</dbReference>
<feature type="compositionally biased region" description="Basic and acidic residues" evidence="2">
    <location>
        <begin position="119"/>
        <end position="135"/>
    </location>
</feature>
<feature type="region of interest" description="Disordered" evidence="2">
    <location>
        <begin position="1"/>
        <end position="175"/>
    </location>
</feature>
<dbReference type="AlphaFoldDB" id="A0AAJ8N136"/>
<feature type="compositionally biased region" description="Polar residues" evidence="2">
    <location>
        <begin position="501"/>
        <end position="514"/>
    </location>
</feature>
<evidence type="ECO:0000313" key="4">
    <source>
        <dbReference type="EMBL" id="WWD22421.1"/>
    </source>
</evidence>
<feature type="compositionally biased region" description="Low complexity" evidence="2">
    <location>
        <begin position="66"/>
        <end position="78"/>
    </location>
</feature>
<keyword evidence="1" id="KW-0175">Coiled coil</keyword>
<dbReference type="KEGG" id="ksn:43586134"/>
<protein>
    <submittedName>
        <fullName evidence="4">Uncharacterized protein</fullName>
    </submittedName>
</protein>
<reference evidence="4" key="1">
    <citation type="submission" date="2017-08" db="EMBL/GenBank/DDBJ databases">
        <authorList>
            <person name="Cuomo C."/>
            <person name="Billmyre B."/>
            <person name="Heitman J."/>
        </authorList>
    </citation>
    <scope>NUCLEOTIDE SEQUENCE</scope>
    <source>
        <strain evidence="4">CBS 12478</strain>
    </source>
</reference>
<evidence type="ECO:0000256" key="3">
    <source>
        <dbReference type="SAM" id="Phobius"/>
    </source>
</evidence>
<name>A0AAJ8N136_9TREE</name>